<feature type="region of interest" description="Disordered" evidence="2">
    <location>
        <begin position="976"/>
        <end position="999"/>
    </location>
</feature>
<proteinExistence type="predicted"/>
<protein>
    <submittedName>
        <fullName evidence="3">Uncharacterized protein</fullName>
    </submittedName>
</protein>
<feature type="region of interest" description="Disordered" evidence="2">
    <location>
        <begin position="221"/>
        <end position="283"/>
    </location>
</feature>
<feature type="compositionally biased region" description="Basic residues" evidence="2">
    <location>
        <begin position="317"/>
        <end position="328"/>
    </location>
</feature>
<keyword evidence="1" id="KW-0175">Coiled coil</keyword>
<reference evidence="3" key="1">
    <citation type="submission" date="2018-10" db="EMBL/GenBank/DDBJ databases">
        <title>Effector identification in a new, highly contiguous assembly of the strawberry crown rot pathogen Phytophthora cactorum.</title>
        <authorList>
            <person name="Armitage A.D."/>
            <person name="Nellist C.F."/>
            <person name="Bates H."/>
            <person name="Vickerstaff R.J."/>
            <person name="Harrison R.J."/>
        </authorList>
    </citation>
    <scope>NUCLEOTIDE SEQUENCE</scope>
    <source>
        <strain evidence="3">4040</strain>
    </source>
</reference>
<name>A0A8T1EMU0_9STRA</name>
<feature type="coiled-coil region" evidence="1">
    <location>
        <begin position="796"/>
        <end position="842"/>
    </location>
</feature>
<feature type="region of interest" description="Disordered" evidence="2">
    <location>
        <begin position="304"/>
        <end position="342"/>
    </location>
</feature>
<dbReference type="AlphaFoldDB" id="A0A8T1EMU0"/>
<feature type="coiled-coil region" evidence="1">
    <location>
        <begin position="540"/>
        <end position="583"/>
    </location>
</feature>
<feature type="compositionally biased region" description="Basic and acidic residues" evidence="2">
    <location>
        <begin position="96"/>
        <end position="107"/>
    </location>
</feature>
<comment type="caution">
    <text evidence="3">The sequence shown here is derived from an EMBL/GenBank/DDBJ whole genome shotgun (WGS) entry which is preliminary data.</text>
</comment>
<feature type="coiled-coil region" evidence="1">
    <location>
        <begin position="646"/>
        <end position="680"/>
    </location>
</feature>
<evidence type="ECO:0000313" key="3">
    <source>
        <dbReference type="EMBL" id="KAG2953191.1"/>
    </source>
</evidence>
<feature type="region of interest" description="Disordered" evidence="2">
    <location>
        <begin position="1"/>
        <end position="32"/>
    </location>
</feature>
<feature type="compositionally biased region" description="Basic and acidic residues" evidence="2">
    <location>
        <begin position="8"/>
        <end position="23"/>
    </location>
</feature>
<dbReference type="VEuPathDB" id="FungiDB:PC110_g1143"/>
<evidence type="ECO:0000256" key="1">
    <source>
        <dbReference type="SAM" id="Coils"/>
    </source>
</evidence>
<feature type="coiled-coil region" evidence="1">
    <location>
        <begin position="113"/>
        <end position="140"/>
    </location>
</feature>
<dbReference type="VEuPathDB" id="FungiDB:PC110_g1142"/>
<dbReference type="EMBL" id="RCMK01000028">
    <property type="protein sequence ID" value="KAG2953191.1"/>
    <property type="molecule type" value="Genomic_DNA"/>
</dbReference>
<organism evidence="3 4">
    <name type="scientific">Phytophthora cactorum</name>
    <dbReference type="NCBI Taxonomy" id="29920"/>
    <lineage>
        <taxon>Eukaryota</taxon>
        <taxon>Sar</taxon>
        <taxon>Stramenopiles</taxon>
        <taxon>Oomycota</taxon>
        <taxon>Peronosporomycetes</taxon>
        <taxon>Peronosporales</taxon>
        <taxon>Peronosporaceae</taxon>
        <taxon>Phytophthora</taxon>
    </lineage>
</organism>
<sequence>MFLSKWRQSADAKPDEEPQIYHRSERRHHSVGEGANQGLLAARKNALATLTHNPRIFHSFRDLNQLRQQLPLIANRPLEVGEESVEFPASPSRSRSIQEHQLSDAEKRELQENRKLFRKLQQSSIELEEATRQRIEDKREARYKAHEKAAENRKKNEHLAAQRQQELARSKRDRLVKVQERIRRKEYRWKVHLEARQERHQRAQWRKQIHHEDLVTRQEEFMQQQKDETARRLEQDKHTMSQNLRRSEVSPPQPPSTSPERQKVCPRRPLSARTATDPQSIRERGNVYGCAASNAFAARRPQTARANFYSGTQSPRGRQKSASFRRVRPASDAAPVPKSNRSDPQVLIIGNACQTLVMANAAHAVAQEIEIPSVASPAPEEEAVPPAVIMAQYLALDKEQRFKLHERYCVNQVSHKLTFAVLQQLTHELRQDAAWREFVKAAGGAASVKRNKNKREAKVTYTAFAGVANHLGTHGYIIGAERAGAWRWSLGEYSVVEQEVLRFGFRSLWKVFAGVDSRVTKLENAVAAQKSDSQRQQRHLEAIAQTLNAMSEQLRLEQEEVTNQQVEARLQHLEYQLHDQLAKNGTAGVDDNALSKVCITKIERRLGLLEEEMGHIVTAIDHKADTEAVLAHGRSLEEAVRKRCKKEAFDQEVLALQERLQQQRQELERQLSDFRAAQETHFHSEMENWSAKIQEIAHEKVRAVFDQEIQKQGEVLGTMSIQIKLCCDALEAQQKRMDDFQLEIDKQVRVTLAADREEIARQYSEAHGRIDYQFRTQEEAFERIRVEQQEIATTVNKRAQQTIENITAAVEDLDRRVLDREHQELEKLRHQLTEEAQLTIANALKALEPVKDREQRKLKQHQHVVGRKLAELDQMMQLIGRQLIQNTSQLQVVRNEQLDYNLQSEDAGYSDDGLLLTADDVILPQTPVLPAINEAGHSTEITSTVQDTAELVARRSQHQKLQEQLGKKLRDYSQVLASNQQRAKEEQESLTLSTQSPKE</sequence>
<evidence type="ECO:0000313" key="4">
    <source>
        <dbReference type="Proteomes" id="UP000736787"/>
    </source>
</evidence>
<feature type="compositionally biased region" description="Polar residues" evidence="2">
    <location>
        <begin position="989"/>
        <end position="999"/>
    </location>
</feature>
<feature type="compositionally biased region" description="Basic and acidic residues" evidence="2">
    <location>
        <begin position="221"/>
        <end position="239"/>
    </location>
</feature>
<evidence type="ECO:0000256" key="2">
    <source>
        <dbReference type="SAM" id="MobiDB-lite"/>
    </source>
</evidence>
<feature type="region of interest" description="Disordered" evidence="2">
    <location>
        <begin position="146"/>
        <end position="173"/>
    </location>
</feature>
<accession>A0A8T1EMU0</accession>
<dbReference type="Proteomes" id="UP000736787">
    <property type="component" value="Unassembled WGS sequence"/>
</dbReference>
<gene>
    <name evidence="3" type="ORF">PC117_g2255</name>
</gene>
<feature type="region of interest" description="Disordered" evidence="2">
    <location>
        <begin position="83"/>
        <end position="107"/>
    </location>
</feature>